<dbReference type="RefSeq" id="WP_124958675.1">
    <property type="nucleotide sequence ID" value="NZ_RQXU01000006.1"/>
</dbReference>
<dbReference type="InterPro" id="IPR018060">
    <property type="entry name" value="HTH_AraC"/>
</dbReference>
<dbReference type="EMBL" id="RQXU01000006">
    <property type="protein sequence ID" value="RRH88402.1"/>
    <property type="molecule type" value="Genomic_DNA"/>
</dbReference>
<keyword evidence="7" id="KW-1185">Reference proteome</keyword>
<dbReference type="InterPro" id="IPR020449">
    <property type="entry name" value="Tscrpt_reg_AraC-type_HTH"/>
</dbReference>
<dbReference type="EMBL" id="RXFQ01000005">
    <property type="protein sequence ID" value="RSZ38631.1"/>
    <property type="molecule type" value="Genomic_DNA"/>
</dbReference>
<organism evidence="5 8">
    <name type="scientific">Variovorax beijingensis</name>
    <dbReference type="NCBI Taxonomy" id="2496117"/>
    <lineage>
        <taxon>Bacteria</taxon>
        <taxon>Pseudomonadati</taxon>
        <taxon>Pseudomonadota</taxon>
        <taxon>Betaproteobacteria</taxon>
        <taxon>Burkholderiales</taxon>
        <taxon>Comamonadaceae</taxon>
        <taxon>Variovorax</taxon>
    </lineage>
</organism>
<dbReference type="SUPFAM" id="SSF51182">
    <property type="entry name" value="RmlC-like cupins"/>
    <property type="match status" value="1"/>
</dbReference>
<dbReference type="SUPFAM" id="SSF46689">
    <property type="entry name" value="Homeodomain-like"/>
    <property type="match status" value="2"/>
</dbReference>
<dbReference type="InterPro" id="IPR032783">
    <property type="entry name" value="AraC_lig"/>
</dbReference>
<evidence type="ECO:0000313" key="7">
    <source>
        <dbReference type="Proteomes" id="UP000271137"/>
    </source>
</evidence>
<dbReference type="PROSITE" id="PS01124">
    <property type="entry name" value="HTH_ARAC_FAMILY_2"/>
    <property type="match status" value="1"/>
</dbReference>
<keyword evidence="2" id="KW-0238">DNA-binding</keyword>
<evidence type="ECO:0000259" key="4">
    <source>
        <dbReference type="PROSITE" id="PS01124"/>
    </source>
</evidence>
<comment type="caution">
    <text evidence="5">The sequence shown here is derived from an EMBL/GenBank/DDBJ whole genome shotgun (WGS) entry which is preliminary data.</text>
</comment>
<dbReference type="GO" id="GO:0043565">
    <property type="term" value="F:sequence-specific DNA binding"/>
    <property type="evidence" value="ECO:0007669"/>
    <property type="project" value="InterPro"/>
</dbReference>
<dbReference type="InterPro" id="IPR011051">
    <property type="entry name" value="RmlC_Cupin_sf"/>
</dbReference>
<proteinExistence type="predicted"/>
<protein>
    <submittedName>
        <fullName evidence="5">AraC family transcriptional regulator</fullName>
    </submittedName>
</protein>
<dbReference type="Proteomes" id="UP000271590">
    <property type="component" value="Unassembled WGS sequence"/>
</dbReference>
<accession>A0A3P3ERG4</accession>
<dbReference type="PANTHER" id="PTHR46796">
    <property type="entry name" value="HTH-TYPE TRANSCRIPTIONAL ACTIVATOR RHAS-RELATED"/>
    <property type="match status" value="1"/>
</dbReference>
<keyword evidence="3" id="KW-0804">Transcription</keyword>
<keyword evidence="1" id="KW-0805">Transcription regulation</keyword>
<sequence>MDVLSDVLRTIRLEGALFLNGDMHAPWCFKVPRGADMAQLLRPGAQGLAICHLVLQGECWAQVDGGVPIRAHAGDVIAVPHGDSHVLGSGLHHAAVDVAHVENPRAPELERIRYGASGDRTVLVCSWFAYEGDAPNPLMANIPRLFTTSLRSRPAGPWIKQSVDFVLGEAASHTPGSEMVAAKVAEVLFAEVLRGYIESMPANNPGWLAGLRDPHVSRCLALMHGDPARNWTVDALAHEIHVSRSVLADRFAELVGVPPMHYLARWRMILAAGMLRKDQGNLARIAEGVGYESEAAFNRAFKREYGVSPGAWRQNGARASMPDAAPWCFDRKRKSVKYPLGY</sequence>
<dbReference type="Gene3D" id="1.10.10.60">
    <property type="entry name" value="Homeodomain-like"/>
    <property type="match status" value="2"/>
</dbReference>
<dbReference type="PROSITE" id="PS00041">
    <property type="entry name" value="HTH_ARAC_FAMILY_1"/>
    <property type="match status" value="1"/>
</dbReference>
<dbReference type="Pfam" id="PF12833">
    <property type="entry name" value="HTH_18"/>
    <property type="match status" value="1"/>
</dbReference>
<dbReference type="InterPro" id="IPR018062">
    <property type="entry name" value="HTH_AraC-typ_CS"/>
</dbReference>
<feature type="domain" description="HTH araC/xylS-type" evidence="4">
    <location>
        <begin position="217"/>
        <end position="315"/>
    </location>
</feature>
<reference evidence="6 7" key="2">
    <citation type="submission" date="2018-12" db="EMBL/GenBank/DDBJ databases">
        <title>The genome sequences of strain 502.</title>
        <authorList>
            <person name="Gao J."/>
            <person name="Sun J."/>
        </authorList>
    </citation>
    <scope>NUCLEOTIDE SEQUENCE [LARGE SCALE GENOMIC DNA]</scope>
    <source>
        <strain evidence="6 7">502</strain>
    </source>
</reference>
<dbReference type="Pfam" id="PF12852">
    <property type="entry name" value="Cupin_6"/>
    <property type="match status" value="1"/>
</dbReference>
<dbReference type="Proteomes" id="UP000271137">
    <property type="component" value="Unassembled WGS sequence"/>
</dbReference>
<dbReference type="PRINTS" id="PR00032">
    <property type="entry name" value="HTHARAC"/>
</dbReference>
<dbReference type="InterPro" id="IPR009057">
    <property type="entry name" value="Homeodomain-like_sf"/>
</dbReference>
<dbReference type="PANTHER" id="PTHR46796:SF7">
    <property type="entry name" value="ARAC FAMILY TRANSCRIPTIONAL REGULATOR"/>
    <property type="match status" value="1"/>
</dbReference>
<evidence type="ECO:0000313" key="8">
    <source>
        <dbReference type="Proteomes" id="UP000271590"/>
    </source>
</evidence>
<evidence type="ECO:0000313" key="5">
    <source>
        <dbReference type="EMBL" id="RRH88402.1"/>
    </source>
</evidence>
<dbReference type="GO" id="GO:0003700">
    <property type="term" value="F:DNA-binding transcription factor activity"/>
    <property type="evidence" value="ECO:0007669"/>
    <property type="project" value="InterPro"/>
</dbReference>
<dbReference type="SMART" id="SM00342">
    <property type="entry name" value="HTH_ARAC"/>
    <property type="match status" value="1"/>
</dbReference>
<evidence type="ECO:0000256" key="1">
    <source>
        <dbReference type="ARBA" id="ARBA00023015"/>
    </source>
</evidence>
<evidence type="ECO:0000256" key="3">
    <source>
        <dbReference type="ARBA" id="ARBA00023163"/>
    </source>
</evidence>
<evidence type="ECO:0000313" key="6">
    <source>
        <dbReference type="EMBL" id="RSZ38631.1"/>
    </source>
</evidence>
<gene>
    <name evidence="5" type="ORF">EH244_12235</name>
    <name evidence="6" type="ORF">EJO66_09585</name>
</gene>
<dbReference type="InterPro" id="IPR050204">
    <property type="entry name" value="AraC_XylS_family_regulators"/>
</dbReference>
<name>A0A3P3ERG4_9BURK</name>
<reference evidence="5 8" key="1">
    <citation type="submission" date="2018-11" db="EMBL/GenBank/DDBJ databases">
        <title>The genome of Variovorax sp T529.</title>
        <authorList>
            <person name="Gao J."/>
        </authorList>
    </citation>
    <scope>NUCLEOTIDE SEQUENCE [LARGE SCALE GENOMIC DNA]</scope>
    <source>
        <strain evidence="5 8">T529</strain>
    </source>
</reference>
<dbReference type="AlphaFoldDB" id="A0A3P3ERG4"/>
<evidence type="ECO:0000256" key="2">
    <source>
        <dbReference type="ARBA" id="ARBA00023125"/>
    </source>
</evidence>